<dbReference type="AlphaFoldDB" id="D3LVI9"/>
<name>D3LVI9_9FIRM</name>
<dbReference type="RefSeq" id="WP_009369850.1">
    <property type="nucleotide sequence ID" value="NZ_ADGP01000020.1"/>
</dbReference>
<dbReference type="STRING" id="699218.HMPREF0889_0313"/>
<organism evidence="2 3">
    <name type="scientific">Megasphaera lornae</name>
    <dbReference type="NCBI Taxonomy" id="1000568"/>
    <lineage>
        <taxon>Bacteria</taxon>
        <taxon>Bacillati</taxon>
        <taxon>Bacillota</taxon>
        <taxon>Negativicutes</taxon>
        <taxon>Veillonellales</taxon>
        <taxon>Veillonellaceae</taxon>
        <taxon>Megasphaera</taxon>
    </lineage>
</organism>
<evidence type="ECO:0000256" key="1">
    <source>
        <dbReference type="SAM" id="Phobius"/>
    </source>
</evidence>
<accession>D3LVI9</accession>
<keyword evidence="1" id="KW-1133">Transmembrane helix</keyword>
<dbReference type="Proteomes" id="UP000003242">
    <property type="component" value="Unassembled WGS sequence"/>
</dbReference>
<proteinExistence type="predicted"/>
<evidence type="ECO:0000313" key="2">
    <source>
        <dbReference type="EMBL" id="EFD93916.1"/>
    </source>
</evidence>
<evidence type="ECO:0000313" key="3">
    <source>
        <dbReference type="Proteomes" id="UP000003242"/>
    </source>
</evidence>
<gene>
    <name evidence="2" type="ORF">HMPREF0889_0313</name>
</gene>
<dbReference type="EMBL" id="ADGP01000020">
    <property type="protein sequence ID" value="EFD93916.1"/>
    <property type="molecule type" value="Genomic_DNA"/>
</dbReference>
<protein>
    <submittedName>
        <fullName evidence="2">Uncharacterized protein</fullName>
    </submittedName>
</protein>
<comment type="caution">
    <text evidence="2">The sequence shown here is derived from an EMBL/GenBank/DDBJ whole genome shotgun (WGS) entry which is preliminary data.</text>
</comment>
<keyword evidence="1" id="KW-0812">Transmembrane</keyword>
<sequence length="70" mass="8426">MEKKYDIPDWVTPQMYDINREYARKTYQRIPDWVNARYNRKHYGILPKLRVVGEWLGLLGICLLLCIGIQ</sequence>
<keyword evidence="1" id="KW-0472">Membrane</keyword>
<feature type="transmembrane region" description="Helical" evidence="1">
    <location>
        <begin position="52"/>
        <end position="69"/>
    </location>
</feature>
<reference evidence="3" key="1">
    <citation type="submission" date="2009-12" db="EMBL/GenBank/DDBJ databases">
        <title>Sequence of Clostridiales genomosp. BVAB3 str. UPII9-5.</title>
        <authorList>
            <person name="Madupu R."/>
            <person name="Durkin A.S."/>
            <person name="Torralba M."/>
            <person name="Methe B."/>
            <person name="Sutton G.G."/>
            <person name="Strausberg R.L."/>
            <person name="Nelson K.E."/>
        </authorList>
    </citation>
    <scope>NUCLEOTIDE SEQUENCE [LARGE SCALE GENOMIC DNA]</scope>
    <source>
        <strain evidence="3">28L</strain>
    </source>
</reference>